<evidence type="ECO:0000313" key="1">
    <source>
        <dbReference type="EMBL" id="NGN98892.1"/>
    </source>
</evidence>
<dbReference type="AlphaFoldDB" id="A0A6M1RHA3"/>
<keyword evidence="2" id="KW-1185">Reference proteome</keyword>
<dbReference type="Proteomes" id="UP000473008">
    <property type="component" value="Unassembled WGS sequence"/>
</dbReference>
<dbReference type="EMBL" id="JAALDL010000011">
    <property type="protein sequence ID" value="NGN98892.1"/>
    <property type="molecule type" value="Genomic_DNA"/>
</dbReference>
<name>A0A6M1RHA3_9GAMM</name>
<protein>
    <submittedName>
        <fullName evidence="1">Uncharacterized protein</fullName>
    </submittedName>
</protein>
<organism evidence="1 2">
    <name type="scientific">Grimontia sedimenti</name>
    <dbReference type="NCBI Taxonomy" id="2711294"/>
    <lineage>
        <taxon>Bacteria</taxon>
        <taxon>Pseudomonadati</taxon>
        <taxon>Pseudomonadota</taxon>
        <taxon>Gammaproteobacteria</taxon>
        <taxon>Vibrionales</taxon>
        <taxon>Vibrionaceae</taxon>
        <taxon>Grimontia</taxon>
    </lineage>
</organism>
<evidence type="ECO:0000313" key="2">
    <source>
        <dbReference type="Proteomes" id="UP000473008"/>
    </source>
</evidence>
<comment type="caution">
    <text evidence="1">The sequence shown here is derived from an EMBL/GenBank/DDBJ whole genome shotgun (WGS) entry which is preliminary data.</text>
</comment>
<reference evidence="1 2" key="1">
    <citation type="submission" date="2020-02" db="EMBL/GenBank/DDBJ databases">
        <title>The draft genome of Grimontia sedimenta sp. nov., isolated from benthic sediments near coral reefs south of Kuwait.</title>
        <authorList>
            <person name="Mahmoud H.M."/>
            <person name="Jose L."/>
            <person name="Eapen S."/>
        </authorList>
    </citation>
    <scope>NUCLEOTIDE SEQUENCE [LARGE SCALE GENOMIC DNA]</scope>
    <source>
        <strain evidence="1 2">S25</strain>
    </source>
</reference>
<gene>
    <name evidence="1" type="ORF">G5S52_14925</name>
</gene>
<sequence length="82" mass="9061">MKSMKGTHNNISYIVKVNEREDLGGFAASFSFTSPSGQGETESKAYELMNSDKSLSIFKSQEDATKAAERCVRICIDDGFVR</sequence>
<accession>A0A6M1RHA3</accession>
<proteinExistence type="predicted"/>